<dbReference type="InterPro" id="IPR007594">
    <property type="entry name" value="RFT1"/>
</dbReference>
<dbReference type="GeneID" id="106660992"/>
<dbReference type="PANTHER" id="PTHR13117:SF5">
    <property type="entry name" value="PROTEIN RFT1 HOMOLOG"/>
    <property type="match status" value="1"/>
</dbReference>
<accession>A0A8I6R630</accession>
<feature type="transmembrane region" description="Helical" evidence="9">
    <location>
        <begin position="118"/>
        <end position="140"/>
    </location>
</feature>
<feature type="transmembrane region" description="Helical" evidence="9">
    <location>
        <begin position="416"/>
        <end position="445"/>
    </location>
</feature>
<keyword evidence="7 9" id="KW-0472">Membrane</keyword>
<dbReference type="KEGG" id="clec:106660992"/>
<dbReference type="GO" id="GO:0034203">
    <property type="term" value="P:glycolipid translocation"/>
    <property type="evidence" value="ECO:0007669"/>
    <property type="project" value="TreeGrafter"/>
</dbReference>
<proteinExistence type="inferred from homology"/>
<feature type="transmembrane region" description="Helical" evidence="9">
    <location>
        <begin position="178"/>
        <end position="200"/>
    </location>
</feature>
<evidence type="ECO:0000256" key="6">
    <source>
        <dbReference type="ARBA" id="ARBA00022989"/>
    </source>
</evidence>
<keyword evidence="6 9" id="KW-1133">Transmembrane helix</keyword>
<organism evidence="10 11">
    <name type="scientific">Cimex lectularius</name>
    <name type="common">Bed bug</name>
    <name type="synonym">Acanthia lectularia</name>
    <dbReference type="NCBI Taxonomy" id="79782"/>
    <lineage>
        <taxon>Eukaryota</taxon>
        <taxon>Metazoa</taxon>
        <taxon>Ecdysozoa</taxon>
        <taxon>Arthropoda</taxon>
        <taxon>Hexapoda</taxon>
        <taxon>Insecta</taxon>
        <taxon>Pterygota</taxon>
        <taxon>Neoptera</taxon>
        <taxon>Paraneoptera</taxon>
        <taxon>Hemiptera</taxon>
        <taxon>Heteroptera</taxon>
        <taxon>Panheteroptera</taxon>
        <taxon>Cimicomorpha</taxon>
        <taxon>Cimicidae</taxon>
        <taxon>Cimex</taxon>
    </lineage>
</organism>
<dbReference type="EnsemblMetazoa" id="XM_014384086.2">
    <property type="protein sequence ID" value="XP_014239572.1"/>
    <property type="gene ID" value="LOC106660992"/>
</dbReference>
<dbReference type="OMA" id="WPGKLFG"/>
<dbReference type="OrthoDB" id="9979195at2759"/>
<feature type="transmembrane region" description="Helical" evidence="9">
    <location>
        <begin position="371"/>
        <end position="395"/>
    </location>
</feature>
<keyword evidence="11" id="KW-1185">Reference proteome</keyword>
<comment type="similarity">
    <text evidence="3 9">Belongs to the RFT1 family.</text>
</comment>
<dbReference type="AlphaFoldDB" id="A0A8I6R630"/>
<reference evidence="10" key="1">
    <citation type="submission" date="2022-01" db="UniProtKB">
        <authorList>
            <consortium name="EnsemblMetazoa"/>
        </authorList>
    </citation>
    <scope>IDENTIFICATION</scope>
</reference>
<name>A0A8I6R630_CIMLE</name>
<comment type="pathway">
    <text evidence="2">Protein modification; protein glycosylation.</text>
</comment>
<sequence length="536" mass="60922">MGKNFLKSSLQNASFNIIFQVGFRVVTFLLNAFVLRNISQAVIGVMNVRLLLLESTILFLSREAFRRACLSKTTEHNWPQVINLLWLTVPLCAVQCILFGWIWLYVLSAPGPEITTHYALGVWSICISCILAMCVEPLCLVSQAFLFVKLRVLIETFSVSIRTITFTCLVLWKPSAAVVAFSIAQIIAQICYALAYCFYFHNYLQQRKDMPSSPDDFPFKSLKDFLPKKLPGQAPVDWKLCILTWSFLKQGILKQILTEGERYVMTLFAVLTFYEQGIYDVVNNLGSLAARFLFRPIEESAYFYFSQLVYRDKQINEQNSIQMAEAAFVLKGLLKCVTSLGIIVVCFGQGYSRLLLMFYGGSALSDSLATLLLRTHCFAVLLLALNGTTECYALATMNANQIDRYNHIMAYLSASFLLISWLLTTLFGSVGFIIANCCNMAARIIHSVRFIHKRYEGTEFKPLKGIIPSPLFLIMVLISGLVTLLSEYMYYESSKVIHLGIGVVLFSMTLSVWYYEESDLVTIGYRKYRRRSIKME</sequence>
<dbReference type="PANTHER" id="PTHR13117">
    <property type="entry name" value="ENDOPLASMIC RETICULUM MULTISPAN TRANSMEMBRANE PROTEIN-RELATED"/>
    <property type="match status" value="1"/>
</dbReference>
<dbReference type="RefSeq" id="XP_014239572.1">
    <property type="nucleotide sequence ID" value="XM_014384086.2"/>
</dbReference>
<feature type="transmembrane region" description="Helical" evidence="9">
    <location>
        <begin position="12"/>
        <end position="35"/>
    </location>
</feature>
<keyword evidence="4 9" id="KW-0812">Transmembrane</keyword>
<feature type="transmembrane region" description="Helical" evidence="9">
    <location>
        <begin position="41"/>
        <end position="60"/>
    </location>
</feature>
<evidence type="ECO:0000256" key="1">
    <source>
        <dbReference type="ARBA" id="ARBA00004477"/>
    </source>
</evidence>
<dbReference type="GO" id="GO:0006488">
    <property type="term" value="P:dolichol-linked oligosaccharide biosynthetic process"/>
    <property type="evidence" value="ECO:0007669"/>
    <property type="project" value="InterPro"/>
</dbReference>
<dbReference type="Pfam" id="PF04506">
    <property type="entry name" value="Rft-1"/>
    <property type="match status" value="1"/>
</dbReference>
<evidence type="ECO:0000256" key="3">
    <source>
        <dbReference type="ARBA" id="ARBA00010288"/>
    </source>
</evidence>
<feature type="transmembrane region" description="Helical" evidence="9">
    <location>
        <begin position="332"/>
        <end position="351"/>
    </location>
</feature>
<evidence type="ECO:0000256" key="7">
    <source>
        <dbReference type="ARBA" id="ARBA00023136"/>
    </source>
</evidence>
<evidence type="ECO:0000313" key="10">
    <source>
        <dbReference type="EnsemblMetazoa" id="XP_014239572.1"/>
    </source>
</evidence>
<feature type="transmembrane region" description="Helical" evidence="9">
    <location>
        <begin position="465"/>
        <end position="484"/>
    </location>
</feature>
<evidence type="ECO:0000256" key="5">
    <source>
        <dbReference type="ARBA" id="ARBA00022824"/>
    </source>
</evidence>
<evidence type="ECO:0000256" key="2">
    <source>
        <dbReference type="ARBA" id="ARBA00004922"/>
    </source>
</evidence>
<dbReference type="GO" id="GO:0005789">
    <property type="term" value="C:endoplasmic reticulum membrane"/>
    <property type="evidence" value="ECO:0007669"/>
    <property type="project" value="UniProtKB-SubCell"/>
</dbReference>
<protein>
    <recommendedName>
        <fullName evidence="9">Protein RFT1 homolog</fullName>
    </recommendedName>
</protein>
<evidence type="ECO:0000256" key="9">
    <source>
        <dbReference type="RuleBase" id="RU365067"/>
    </source>
</evidence>
<comment type="function">
    <text evidence="8 9">Intramembrane glycolipid transporter that operates in the biosynthetic pathway of dolichol-linked oligosaccharides, the glycan precursors employed in protein asparagine (N)-glycosylation. The sequential addition of sugars to dolichol pyrophosphate produces dolichol-linked oligosaccharides containing fourteen sugars, including two GlcNAcs, nine mannoses and three glucoses. Once assembled, the oligosaccharide is transferred from the lipid to nascent proteins by oligosaccharyltransferases. The assembly of dolichol-linked oligosaccharides begins on the cytosolic side of the endoplasmic reticulum membrane and finishes in its lumen. RFT1 could mediate the translocation of the cytosolically oriented intermediate DolPP-GlcNAc2Man5, produced by ALG11, into the ER lumen where dolichol-linked oligosaccharides assembly continues. However, the intramembrane lipid transporter activity could not be confirmed in vitro.</text>
</comment>
<evidence type="ECO:0000313" key="11">
    <source>
        <dbReference type="Proteomes" id="UP000494040"/>
    </source>
</evidence>
<comment type="subcellular location">
    <subcellularLocation>
        <location evidence="1 9">Endoplasmic reticulum membrane</location>
        <topology evidence="1 9">Multi-pass membrane protein</topology>
    </subcellularLocation>
</comment>
<evidence type="ECO:0000256" key="8">
    <source>
        <dbReference type="ARBA" id="ARBA00045912"/>
    </source>
</evidence>
<feature type="transmembrane region" description="Helical" evidence="9">
    <location>
        <begin position="152"/>
        <end position="172"/>
    </location>
</feature>
<feature type="transmembrane region" description="Helical" evidence="9">
    <location>
        <begin position="81"/>
        <end position="106"/>
    </location>
</feature>
<evidence type="ECO:0000256" key="4">
    <source>
        <dbReference type="ARBA" id="ARBA00022692"/>
    </source>
</evidence>
<dbReference type="Proteomes" id="UP000494040">
    <property type="component" value="Unassembled WGS sequence"/>
</dbReference>
<keyword evidence="5" id="KW-0256">Endoplasmic reticulum</keyword>
<feature type="transmembrane region" description="Helical" evidence="9">
    <location>
        <begin position="496"/>
        <end position="515"/>
    </location>
</feature>